<dbReference type="EMBL" id="BGPR01062459">
    <property type="protein sequence ID" value="GBO37872.1"/>
    <property type="molecule type" value="Genomic_DNA"/>
</dbReference>
<organism evidence="3 5">
    <name type="scientific">Araneus ventricosus</name>
    <name type="common">Orbweaver spider</name>
    <name type="synonym">Epeira ventricosa</name>
    <dbReference type="NCBI Taxonomy" id="182803"/>
    <lineage>
        <taxon>Eukaryota</taxon>
        <taxon>Metazoa</taxon>
        <taxon>Ecdysozoa</taxon>
        <taxon>Arthropoda</taxon>
        <taxon>Chelicerata</taxon>
        <taxon>Arachnida</taxon>
        <taxon>Araneae</taxon>
        <taxon>Araneomorphae</taxon>
        <taxon>Entelegynae</taxon>
        <taxon>Araneoidea</taxon>
        <taxon>Araneidae</taxon>
        <taxon>Araneus</taxon>
    </lineage>
</organism>
<comment type="caution">
    <text evidence="3">The sequence shown here is derived from an EMBL/GenBank/DDBJ whole genome shotgun (WGS) entry which is preliminary data.</text>
</comment>
<evidence type="ECO:0000313" key="2">
    <source>
        <dbReference type="EMBL" id="GBN82824.1"/>
    </source>
</evidence>
<gene>
    <name evidence="3" type="ORF">AVEN_186444_1</name>
    <name evidence="4" type="ORF">AVEN_202356_1</name>
    <name evidence="1" type="ORF">AVEN_38131_1</name>
    <name evidence="2" type="ORF">AVEN_77501_1</name>
</gene>
<evidence type="ECO:0000313" key="5">
    <source>
        <dbReference type="Proteomes" id="UP000499080"/>
    </source>
</evidence>
<dbReference type="EMBL" id="BGPR01019742">
    <property type="protein sequence ID" value="GBN82816.1"/>
    <property type="molecule type" value="Genomic_DNA"/>
</dbReference>
<sequence>MGVILRRQQCRKGVKKALCMTTPFVELSDSPGGYFGEADLNSCPGIFTAPTAHPAIEIDGPQNTGTPELLHQR</sequence>
<evidence type="ECO:0000313" key="4">
    <source>
        <dbReference type="EMBL" id="GBO37872.1"/>
    </source>
</evidence>
<dbReference type="AlphaFoldDB" id="A0A4Y2WPI7"/>
<accession>A0A4Y2WPI7</accession>
<dbReference type="Proteomes" id="UP000499080">
    <property type="component" value="Unassembled WGS sequence"/>
</dbReference>
<evidence type="ECO:0000313" key="1">
    <source>
        <dbReference type="EMBL" id="GBN82816.1"/>
    </source>
</evidence>
<name>A0A4Y2WPI7_ARAVE</name>
<keyword evidence="5" id="KW-1185">Reference proteome</keyword>
<dbReference type="EMBL" id="BGPR01019744">
    <property type="protein sequence ID" value="GBN82824.1"/>
    <property type="molecule type" value="Genomic_DNA"/>
</dbReference>
<proteinExistence type="predicted"/>
<reference evidence="3 5" key="1">
    <citation type="journal article" date="2019" name="Sci. Rep.">
        <title>Orb-weaving spider Araneus ventricosus genome elucidates the spidroin gene catalogue.</title>
        <authorList>
            <person name="Kono N."/>
            <person name="Nakamura H."/>
            <person name="Ohtoshi R."/>
            <person name="Moran D.A.P."/>
            <person name="Shinohara A."/>
            <person name="Yoshida Y."/>
            <person name="Fujiwara M."/>
            <person name="Mori M."/>
            <person name="Tomita M."/>
            <person name="Arakawa K."/>
        </authorList>
    </citation>
    <scope>NUCLEOTIDE SEQUENCE [LARGE SCALE GENOMIC DNA]</scope>
</reference>
<evidence type="ECO:0000313" key="3">
    <source>
        <dbReference type="EMBL" id="GBO37867.1"/>
    </source>
</evidence>
<dbReference type="EMBL" id="BGPR01062458">
    <property type="protein sequence ID" value="GBO37867.1"/>
    <property type="molecule type" value="Genomic_DNA"/>
</dbReference>
<protein>
    <submittedName>
        <fullName evidence="3">Uncharacterized protein</fullName>
    </submittedName>
</protein>